<organism evidence="2 3">
    <name type="scientific">Trichonephila clavata</name>
    <name type="common">Joro spider</name>
    <name type="synonym">Nephila clavata</name>
    <dbReference type="NCBI Taxonomy" id="2740835"/>
    <lineage>
        <taxon>Eukaryota</taxon>
        <taxon>Metazoa</taxon>
        <taxon>Ecdysozoa</taxon>
        <taxon>Arthropoda</taxon>
        <taxon>Chelicerata</taxon>
        <taxon>Arachnida</taxon>
        <taxon>Araneae</taxon>
        <taxon>Araneomorphae</taxon>
        <taxon>Entelegynae</taxon>
        <taxon>Araneoidea</taxon>
        <taxon>Nephilidae</taxon>
        <taxon>Trichonephila</taxon>
    </lineage>
</organism>
<keyword evidence="3" id="KW-1185">Reference proteome</keyword>
<sequence length="487" mass="55398">MENNRVVPKTRPRPYDLRRKVLVKNFMREQMFHFSAARLSAPATLEVNDSTFDQDLSNSVSNEEKILTPKQVQDNIVSSSSTPEPTPSTSTFNEKENSNNFDSVSSDQSVVSNDITETDSRPSPKFPRLSNLLGRKEKRKDGIKKAKHTLKTIKGVHKPVVKGITNKMKISERPKEKRSIFSLFKSFREKKRNRMSSIKKINTFGSQKSGNKESQVCNTSTQSVQTDISWSLGAYELLEQSNKSLLEENRLLSESLSSVISNTDLKLGSKNNSYCTDLYNSSSNLELYSNSKEKHSIDAHSNTNYSWQSQNSKRVLRSKSMQERCERRSFGNSRLRARSMNQGSFNKPLDTSYSTIEPFSNKLRFPINKLDDRLNFPRAKKLLTGPNSSHVLPIRKTNDLSILKTLPSNNSGKVIVRRSSMPERTTNWNNKSRRPTRSNSVRENHNLQASQRITFRPKQSSSCSISNGKSEYLCPLSVQDLPAEAFY</sequence>
<evidence type="ECO:0000313" key="2">
    <source>
        <dbReference type="EMBL" id="GFR34167.1"/>
    </source>
</evidence>
<comment type="caution">
    <text evidence="2">The sequence shown here is derived from an EMBL/GenBank/DDBJ whole genome shotgun (WGS) entry which is preliminary data.</text>
</comment>
<proteinExistence type="predicted"/>
<accession>A0A8X6M6T9</accession>
<evidence type="ECO:0000313" key="3">
    <source>
        <dbReference type="Proteomes" id="UP000887116"/>
    </source>
</evidence>
<dbReference type="EMBL" id="BMAO01029833">
    <property type="protein sequence ID" value="GFR34167.1"/>
    <property type="molecule type" value="Genomic_DNA"/>
</dbReference>
<feature type="compositionally biased region" description="Low complexity" evidence="1">
    <location>
        <begin position="98"/>
        <end position="114"/>
    </location>
</feature>
<feature type="region of interest" description="Disordered" evidence="1">
    <location>
        <begin position="72"/>
        <end position="146"/>
    </location>
</feature>
<feature type="compositionally biased region" description="Low complexity" evidence="1">
    <location>
        <begin position="78"/>
        <end position="91"/>
    </location>
</feature>
<reference evidence="2" key="1">
    <citation type="submission" date="2020-07" db="EMBL/GenBank/DDBJ databases">
        <title>Multicomponent nature underlies the extraordinary mechanical properties of spider dragline silk.</title>
        <authorList>
            <person name="Kono N."/>
            <person name="Nakamura H."/>
            <person name="Mori M."/>
            <person name="Yoshida Y."/>
            <person name="Ohtoshi R."/>
            <person name="Malay A.D."/>
            <person name="Moran D.A.P."/>
            <person name="Tomita M."/>
            <person name="Numata K."/>
            <person name="Arakawa K."/>
        </authorList>
    </citation>
    <scope>NUCLEOTIDE SEQUENCE</scope>
</reference>
<dbReference type="AlphaFoldDB" id="A0A8X6M6T9"/>
<name>A0A8X6M6T9_TRICU</name>
<protein>
    <submittedName>
        <fullName evidence="2">Uncharacterized protein</fullName>
    </submittedName>
</protein>
<evidence type="ECO:0000256" key="1">
    <source>
        <dbReference type="SAM" id="MobiDB-lite"/>
    </source>
</evidence>
<dbReference type="Proteomes" id="UP000887116">
    <property type="component" value="Unassembled WGS sequence"/>
</dbReference>
<gene>
    <name evidence="2" type="primary">AVEN_245574_1</name>
    <name evidence="2" type="ORF">TNCT_275041</name>
</gene>
<feature type="region of interest" description="Disordered" evidence="1">
    <location>
        <begin position="420"/>
        <end position="449"/>
    </location>
</feature>
<dbReference type="OrthoDB" id="6431137at2759"/>